<feature type="region of interest" description="Disordered" evidence="10">
    <location>
        <begin position="614"/>
        <end position="635"/>
    </location>
</feature>
<dbReference type="Pfam" id="PF23409">
    <property type="entry name" value="Beta-prop_EML"/>
    <property type="match status" value="3"/>
</dbReference>
<feature type="repeat" description="WD" evidence="9">
    <location>
        <begin position="291"/>
        <end position="323"/>
    </location>
</feature>
<keyword evidence="14" id="KW-1185">Reference proteome</keyword>
<dbReference type="FunFam" id="2.130.10.10:FF:000040">
    <property type="entry name" value="echinoderm microtubule-associated protein-like 6 isoform X1"/>
    <property type="match status" value="1"/>
</dbReference>
<evidence type="ECO:0000256" key="9">
    <source>
        <dbReference type="PROSITE-ProRule" id="PRU00221"/>
    </source>
</evidence>
<dbReference type="Gene3D" id="2.130.10.10">
    <property type="entry name" value="YVTN repeat-like/Quinoprotein amine dehydrogenase"/>
    <property type="match status" value="8"/>
</dbReference>
<evidence type="ECO:0000256" key="3">
    <source>
        <dbReference type="ARBA" id="ARBA00006489"/>
    </source>
</evidence>
<dbReference type="SMART" id="SM00320">
    <property type="entry name" value="WD40"/>
    <property type="match status" value="27"/>
</dbReference>
<evidence type="ECO:0000256" key="6">
    <source>
        <dbReference type="ARBA" id="ARBA00022701"/>
    </source>
</evidence>
<feature type="domain" description="EML-like second beta-propeller" evidence="12">
    <location>
        <begin position="963"/>
        <end position="1229"/>
    </location>
</feature>
<dbReference type="SUPFAM" id="SSF50978">
    <property type="entry name" value="WD40 repeat-like"/>
    <property type="match status" value="5"/>
</dbReference>
<dbReference type="GO" id="GO:0005929">
    <property type="term" value="C:cilium"/>
    <property type="evidence" value="ECO:0007669"/>
    <property type="project" value="UniProtKB-ARBA"/>
</dbReference>
<dbReference type="InterPro" id="IPR050630">
    <property type="entry name" value="WD_repeat_EMAP"/>
</dbReference>
<dbReference type="InterPro" id="IPR055439">
    <property type="entry name" value="Beta-prop_EML_1st"/>
</dbReference>
<feature type="repeat" description="WD" evidence="9">
    <location>
        <begin position="1196"/>
        <end position="1228"/>
    </location>
</feature>
<keyword evidence="4" id="KW-0963">Cytoplasm</keyword>
<dbReference type="InterPro" id="IPR055442">
    <property type="entry name" value="Beta-prop_EML-like_2nd"/>
</dbReference>
<dbReference type="FunFam" id="2.130.10.10:FF:000042">
    <property type="entry name" value="echinoderm microtubule-associated protein-like 6 isoform X1"/>
    <property type="match status" value="1"/>
</dbReference>
<dbReference type="PANTHER" id="PTHR13720">
    <property type="entry name" value="WD-40 REPEAT PROTEIN"/>
    <property type="match status" value="1"/>
</dbReference>
<feature type="compositionally biased region" description="Acidic residues" evidence="10">
    <location>
        <begin position="577"/>
        <end position="595"/>
    </location>
</feature>
<dbReference type="PANTHER" id="PTHR13720:SF16">
    <property type="entry name" value="ECHINODERM MICROTUBULE-ASSOCIATED PROTEIN-LIKE 5"/>
    <property type="match status" value="1"/>
</dbReference>
<feature type="repeat" description="WD" evidence="9">
    <location>
        <begin position="233"/>
        <end position="264"/>
    </location>
</feature>
<protein>
    <submittedName>
        <fullName evidence="13">EMAP like 5</fullName>
    </submittedName>
</protein>
<dbReference type="InterPro" id="IPR005108">
    <property type="entry name" value="HELP"/>
</dbReference>
<keyword evidence="5 9" id="KW-0853">WD repeat</keyword>
<evidence type="ECO:0000259" key="12">
    <source>
        <dbReference type="Pfam" id="PF23414"/>
    </source>
</evidence>
<feature type="compositionally biased region" description="Acidic residues" evidence="10">
    <location>
        <begin position="1243"/>
        <end position="1256"/>
    </location>
</feature>
<evidence type="ECO:0000313" key="14">
    <source>
        <dbReference type="Proteomes" id="UP000694391"/>
    </source>
</evidence>
<dbReference type="Pfam" id="PF03451">
    <property type="entry name" value="HELP"/>
    <property type="match status" value="3"/>
</dbReference>
<comment type="function">
    <text evidence="1">May modify the assembly dynamics of microtubules, such that microtubules are slightly longer, but more dynamic.</text>
</comment>
<keyword evidence="6" id="KW-0493">Microtubule</keyword>
<comment type="subcellular location">
    <subcellularLocation>
        <location evidence="2">Cytoplasm</location>
        <location evidence="2">Cytoskeleton</location>
    </subcellularLocation>
</comment>
<dbReference type="FunFam" id="2.130.10.10:FF:000037">
    <property type="entry name" value="Putative echinoderm microtubule-associated protein-like 6"/>
    <property type="match status" value="1"/>
</dbReference>
<dbReference type="GO" id="GO:0008017">
    <property type="term" value="F:microtubule binding"/>
    <property type="evidence" value="ECO:0007669"/>
    <property type="project" value="TreeGrafter"/>
</dbReference>
<feature type="domain" description="EML-like second beta-propeller" evidence="12">
    <location>
        <begin position="289"/>
        <end position="554"/>
    </location>
</feature>
<name>A0A8C0KVV5_CANLU</name>
<feature type="domain" description="EML-like first beta-propeller" evidence="11">
    <location>
        <begin position="681"/>
        <end position="944"/>
    </location>
</feature>
<dbReference type="InterPro" id="IPR015943">
    <property type="entry name" value="WD40/YVTN_repeat-like_dom_sf"/>
</dbReference>
<reference evidence="13" key="2">
    <citation type="submission" date="2025-09" db="UniProtKB">
        <authorList>
            <consortium name="Ensembl"/>
        </authorList>
    </citation>
    <scope>IDENTIFICATION</scope>
</reference>
<feature type="repeat" description="WD" evidence="9">
    <location>
        <begin position="1862"/>
        <end position="1895"/>
    </location>
</feature>
<dbReference type="PROSITE" id="PS00678">
    <property type="entry name" value="WD_REPEATS_1"/>
    <property type="match status" value="1"/>
</dbReference>
<accession>A0A8C0KVV5</accession>
<dbReference type="FunFam" id="2.130.10.10:FF:000035">
    <property type="entry name" value="Putative echinoderm microtubule-associated protein-like 6"/>
    <property type="match status" value="1"/>
</dbReference>
<feature type="region of interest" description="Disordered" evidence="10">
    <location>
        <begin position="1282"/>
        <end position="1317"/>
    </location>
</feature>
<feature type="domain" description="EML-like first beta-propeller" evidence="11">
    <location>
        <begin position="1368"/>
        <end position="1637"/>
    </location>
</feature>
<evidence type="ECO:0000256" key="7">
    <source>
        <dbReference type="ARBA" id="ARBA00022737"/>
    </source>
</evidence>
<comment type="similarity">
    <text evidence="3">Belongs to the WD repeat EMAP family.</text>
</comment>
<dbReference type="InterPro" id="IPR019775">
    <property type="entry name" value="WD40_repeat_CS"/>
</dbReference>
<reference evidence="13" key="1">
    <citation type="submission" date="2025-08" db="UniProtKB">
        <authorList>
            <consortium name="Ensembl"/>
        </authorList>
    </citation>
    <scope>IDENTIFICATION</scope>
</reference>
<dbReference type="GeneTree" id="ENSGT00940000156613"/>
<dbReference type="Pfam" id="PF23414">
    <property type="entry name" value="Beta-prop_EML_2"/>
    <property type="match status" value="3"/>
</dbReference>
<dbReference type="FunFam" id="2.130.10.10:FF:000024">
    <property type="entry name" value="Putative echinoderm microtubule-associated protein-like 6"/>
    <property type="match status" value="1"/>
</dbReference>
<feature type="region of interest" description="Disordered" evidence="10">
    <location>
        <begin position="1236"/>
        <end position="1261"/>
    </location>
</feature>
<sequence length="1901" mass="212031">MAARSAPNCHLRLEWVYGYRGHQCRNNLYYTAAKEIVYFVAGVGVVYSPREHRQKFYRGHSDDIISLALHPERVLVATGQVGKEPYICVWDSYTVQTISVLKDVHTHGIACLAFDLDGQRLVSVGLDSKNAVCVWDWKRGKMLSMAPGHTDRIFDISWDLYQPNKLVSCGVKHIKFWSLCGNALTPKRGVFGKTGDLQTILCLACARDELTYSGALNGDIYVWKGINLIRTIQGAHTAGIFSMNACEEGFATGGRDGCIRLWDLTFKPITVIDLRETDQGYKGHCEGELWALAVHPTKPLAVTGSDDRSVRIWSLVDHALIARCNMEEPIRCAAVNVDGIHLALGMKDGSFTVLRVRYDMTEVVHIKDRKEAIHELKYSPDGTYLAVGCNDSSVDIYGVAQRYKKLGECVGSLSFITHLDWSSDSRYLQTNDGNGKRLFYRMPGGKEVTNKEEIKGVHWASWTCVSGLEVNGIWPKYSDINDINSVDGNYIGQVLVTADDYGIIKLFRYPCLRKGAKFKKYIGHSAHVTNVRWSHDYQWVISIGGADHSVFQWKFIPERKLKDALHIAPQESLADSNSDESDSDMSDVPELDSEIEQETQLTYRRQVYKEDLPQLKEQYKEKQKSGTSKRREKAPGNSIRLHFVHGYRGYDCRSNLFYTQIGEIVYHVAAVGVIYNRQQNTQRFYLGHDDDILCLAIHPLKDYVATGQVGRDPSIHIWDTETIKPLSVLKGCHQYGVCAVDFSADGKRLASVGIDDSHTIVLWDWKKGEKLSIARGSKDKIFVVKMNPYVPDKLITAGIKHVKFWRRAGGGLIGRKGYVGTLGKNDTMMCAVYGWTEEMAFSGTSTGDVCIWRDVFLVKTVKAHDGPVFSMHALEKGFVTGGKDGIVALWDDSFERCLKTYAIKRAALAPGSKGLLLEDNPSIRAISLGHGHILVGTKNGEILEVDKSGPITLLVQGHMEGEVWGLATHPYLPICATVSDDKTLRIWDLSPSHCMLAVRKLKKGGRCCCFSPDGKALAVGLNDGSFLMANADTLEDLVSFHHRKDIISDIRFSPGSGKYLAVASHDSFIDIYNVMSSKRVGICKGATSYITHVDWDIRGKLLQVNTGAKEQLFFEAPRGKKQTIPSVEVEKICWASWTSVLGLCCEGIWPVVGEVTDITASCLTSDKMVLATGDDLGFVKLFRYPAKGKFGKFKRYVAHSTHVTNVRWTYDDSMLVTLGGADMSLMVWTNEMEGYREKRPCDSEESDTDSEEDGGYDSDVTRENEISYTIRALSTNIRPMFGVKPHLQGKEPSVDERPPVSRAPPRPEKLQTNNVGKKKRPIEDLVLELVFGYRGRDCRNNVHYLNDGDDIIYHTASVGILHNVATGTQSFYQEHNDDILCLTVNQHPKFINIVATGQVGLFFCSTAPSIHIWDAVNKQTLSILRCYHSKGVCSVSFSATGKLLLSVGLDPEHTITIWRWQEGAKIASRAGHNQRIFVAEFRPDSDSQFVSVGVKHVKFWTLAGRALLSKKGLLSAVEDARMQTMLAVAFGANNLTFTGTISGDVCVWKDHILCRIVARAHNGPVFAMYTTLRDGLIVTGGKERPSKEGGAVKLWDQELRRCRAFRLETGQVTDCVRSVCRGKGKILVGTRNAEIIEVGEKNAACNILVNGHVDGPIWGLVTHPSRDFFLSFSFLHPEGDMVAIGMKNGEFIILLVSSLKIWGKKRDRRCAIHDIRFSPDSRFLAVGSSENSVDFYDLTLGPTLNRISYCRDIPSFVIQMDFSADSRHLQVSTGCYKRQVYEVPSGKPVMDHATMDRITWATWTSILGDEVMGIWSRHAEKANVNCACVSHSGISLVTGDDFGMVKLFDFPCPEKFAKHKRFLGHSPHVTNIRFTSGDRHVISAGGDDCSLFVWKCVHMPH</sequence>
<dbReference type="FunFam" id="2.130.10.10:FF:000320">
    <property type="entry name" value="echinoderm microtubule-associated protein-like 6"/>
    <property type="match status" value="1"/>
</dbReference>
<evidence type="ECO:0000256" key="5">
    <source>
        <dbReference type="ARBA" id="ARBA00022574"/>
    </source>
</evidence>
<dbReference type="GO" id="GO:0005874">
    <property type="term" value="C:microtubule"/>
    <property type="evidence" value="ECO:0007669"/>
    <property type="project" value="UniProtKB-KW"/>
</dbReference>
<dbReference type="PROSITE" id="PS50082">
    <property type="entry name" value="WD_REPEATS_2"/>
    <property type="match status" value="5"/>
</dbReference>
<feature type="compositionally biased region" description="Basic and acidic residues" evidence="10">
    <location>
        <begin position="614"/>
        <end position="624"/>
    </location>
</feature>
<feature type="compositionally biased region" description="Basic and acidic residues" evidence="10">
    <location>
        <begin position="1288"/>
        <end position="1309"/>
    </location>
</feature>
<feature type="domain" description="EML-like second beta-propeller" evidence="12">
    <location>
        <begin position="1675"/>
        <end position="1896"/>
    </location>
</feature>
<evidence type="ECO:0000256" key="10">
    <source>
        <dbReference type="SAM" id="MobiDB-lite"/>
    </source>
</evidence>
<feature type="domain" description="EML-like first beta-propeller" evidence="11">
    <location>
        <begin position="53"/>
        <end position="284"/>
    </location>
</feature>
<evidence type="ECO:0000256" key="2">
    <source>
        <dbReference type="ARBA" id="ARBA00004245"/>
    </source>
</evidence>
<feature type="repeat" description="WD" evidence="9">
    <location>
        <begin position="861"/>
        <end position="891"/>
    </location>
</feature>
<evidence type="ECO:0000256" key="4">
    <source>
        <dbReference type="ARBA" id="ARBA00022490"/>
    </source>
</evidence>
<feature type="region of interest" description="Disordered" evidence="10">
    <location>
        <begin position="571"/>
        <end position="595"/>
    </location>
</feature>
<evidence type="ECO:0000256" key="8">
    <source>
        <dbReference type="ARBA" id="ARBA00023212"/>
    </source>
</evidence>
<proteinExistence type="inferred from homology"/>
<organism evidence="13 14">
    <name type="scientific">Canis lupus dingo</name>
    <name type="common">dingo</name>
    <dbReference type="NCBI Taxonomy" id="286419"/>
    <lineage>
        <taxon>Eukaryota</taxon>
        <taxon>Metazoa</taxon>
        <taxon>Chordata</taxon>
        <taxon>Craniata</taxon>
        <taxon>Vertebrata</taxon>
        <taxon>Euteleostomi</taxon>
        <taxon>Mammalia</taxon>
        <taxon>Eutheria</taxon>
        <taxon>Laurasiatheria</taxon>
        <taxon>Carnivora</taxon>
        <taxon>Caniformia</taxon>
        <taxon>Canidae</taxon>
        <taxon>Canis</taxon>
    </lineage>
</organism>
<dbReference type="Ensembl" id="ENSCAFT00020024130.1">
    <property type="protein sequence ID" value="ENSCAFP00020020839.1"/>
    <property type="gene ID" value="ENSCAFG00020016398.1"/>
</dbReference>
<keyword evidence="7" id="KW-0677">Repeat</keyword>
<keyword evidence="8" id="KW-0206">Cytoskeleton</keyword>
<evidence type="ECO:0000259" key="11">
    <source>
        <dbReference type="Pfam" id="PF23409"/>
    </source>
</evidence>
<dbReference type="InterPro" id="IPR036322">
    <property type="entry name" value="WD40_repeat_dom_sf"/>
</dbReference>
<dbReference type="InterPro" id="IPR001680">
    <property type="entry name" value="WD40_rpt"/>
</dbReference>
<evidence type="ECO:0000313" key="13">
    <source>
        <dbReference type="Ensembl" id="ENSCAFP00020020839.1"/>
    </source>
</evidence>
<dbReference type="Proteomes" id="UP000694391">
    <property type="component" value="Unplaced"/>
</dbReference>
<evidence type="ECO:0000256" key="1">
    <source>
        <dbReference type="ARBA" id="ARBA00003210"/>
    </source>
</evidence>